<reference evidence="1 2" key="1">
    <citation type="submission" date="2020-07" db="EMBL/GenBank/DDBJ databases">
        <authorList>
            <person name="Feng X."/>
        </authorList>
    </citation>
    <scope>NUCLEOTIDE SEQUENCE [LARGE SCALE GENOMIC DNA]</scope>
    <source>
        <strain evidence="1 2">JCM23202</strain>
    </source>
</reference>
<dbReference type="AlphaFoldDB" id="A0A7X1E8M6"/>
<gene>
    <name evidence="1" type="ORF">H5P27_02690</name>
</gene>
<dbReference type="GO" id="GO:0032259">
    <property type="term" value="P:methylation"/>
    <property type="evidence" value="ECO:0007669"/>
    <property type="project" value="UniProtKB-KW"/>
</dbReference>
<proteinExistence type="predicted"/>
<dbReference type="RefSeq" id="WP_185658832.1">
    <property type="nucleotide sequence ID" value="NZ_CAWPOO010000005.1"/>
</dbReference>
<dbReference type="EMBL" id="JACHVC010000005">
    <property type="protein sequence ID" value="MBC2604942.1"/>
    <property type="molecule type" value="Genomic_DNA"/>
</dbReference>
<organism evidence="1 2">
    <name type="scientific">Pelagicoccus albus</name>
    <dbReference type="NCBI Taxonomy" id="415222"/>
    <lineage>
        <taxon>Bacteria</taxon>
        <taxon>Pseudomonadati</taxon>
        <taxon>Verrucomicrobiota</taxon>
        <taxon>Opitutia</taxon>
        <taxon>Puniceicoccales</taxon>
        <taxon>Pelagicoccaceae</taxon>
        <taxon>Pelagicoccus</taxon>
    </lineage>
</organism>
<dbReference type="Gene3D" id="3.40.50.150">
    <property type="entry name" value="Vaccinia Virus protein VP39"/>
    <property type="match status" value="1"/>
</dbReference>
<keyword evidence="1" id="KW-0808">Transferase</keyword>
<accession>A0A7X1E8M6</accession>
<dbReference type="InterPro" id="IPR029063">
    <property type="entry name" value="SAM-dependent_MTases_sf"/>
</dbReference>
<evidence type="ECO:0000313" key="2">
    <source>
        <dbReference type="Proteomes" id="UP000526501"/>
    </source>
</evidence>
<protein>
    <submittedName>
        <fullName evidence="1">Class I SAM-dependent methyltransferase</fullName>
    </submittedName>
</protein>
<name>A0A7X1E8M6_9BACT</name>
<evidence type="ECO:0000313" key="1">
    <source>
        <dbReference type="EMBL" id="MBC2604942.1"/>
    </source>
</evidence>
<keyword evidence="2" id="KW-1185">Reference proteome</keyword>
<dbReference type="SUPFAM" id="SSF53335">
    <property type="entry name" value="S-adenosyl-L-methionine-dependent methyltransferases"/>
    <property type="match status" value="1"/>
</dbReference>
<dbReference type="Proteomes" id="UP000526501">
    <property type="component" value="Unassembled WGS sequence"/>
</dbReference>
<comment type="caution">
    <text evidence="1">The sequence shown here is derived from an EMBL/GenBank/DDBJ whole genome shotgun (WGS) entry which is preliminary data.</text>
</comment>
<dbReference type="GO" id="GO:0008168">
    <property type="term" value="F:methyltransferase activity"/>
    <property type="evidence" value="ECO:0007669"/>
    <property type="project" value="UniProtKB-KW"/>
</dbReference>
<keyword evidence="1" id="KW-0489">Methyltransferase</keyword>
<sequence>MNQNPVFENESLIVCKNSQGTLIRATVMRMTRYLVSFEVYNPYSILQLSEVLGDFEIIINARCVYRGRAIVSNMINTGLVLICEGTLDEESWIDMEMLSPSNQLERLADDFERLIQDWRKLEAVSPELKVSIADIESLLADLQRWTEQLEVTIRSAPESDRSRRELDLINRINALMAPLVAEQFGRFEEVASSVSEEATAIHRAYCRRQLHPLVMCAPFVHRTYDKPLGYAGDYEMVNMILRNPAEGASIFAKVVNSTFLASPPAEAHRNRIDYLVEMLNSEVERGKSAGRATRIFNLGCGPAMEVQKFLEGSSLCDAADFSLLDFNEETLQRTGRLLEDLKSQYGRSTPLRTIKRSVNQILREGPRIGRDGTGDSGYDVVYCAGLFDYLSDRVCQRLLEIFYEMVAPGGVVVATNVDESNPVKGVMEYVMEWHLIYRNAEDFMSLAPRQAPKDCLTLRKDVSGVNLFLEIRKPAADA</sequence>